<evidence type="ECO:0000256" key="10">
    <source>
        <dbReference type="ARBA" id="ARBA00023157"/>
    </source>
</evidence>
<evidence type="ECO:0000256" key="4">
    <source>
        <dbReference type="ARBA" id="ARBA00016961"/>
    </source>
</evidence>
<dbReference type="InterPro" id="IPR036188">
    <property type="entry name" value="FAD/NAD-bd_sf"/>
</dbReference>
<dbReference type="InterPro" id="IPR050151">
    <property type="entry name" value="Class-I_Pyr_Nuc-Dis_Oxidored"/>
</dbReference>
<evidence type="ECO:0000256" key="8">
    <source>
        <dbReference type="ARBA" id="ARBA00023002"/>
    </source>
</evidence>
<evidence type="ECO:0000313" key="17">
    <source>
        <dbReference type="Proteomes" id="UP001597277"/>
    </source>
</evidence>
<dbReference type="Pfam" id="PF07992">
    <property type="entry name" value="Pyr_redox_2"/>
    <property type="match status" value="1"/>
</dbReference>
<feature type="domain" description="Pyridine nucleotide-disulphide oxidoreductase dimerisation" evidence="14">
    <location>
        <begin position="347"/>
        <end position="455"/>
    </location>
</feature>
<dbReference type="InterPro" id="IPR012999">
    <property type="entry name" value="Pyr_OxRdtase_I_AS"/>
</dbReference>
<dbReference type="Proteomes" id="UP001597277">
    <property type="component" value="Unassembled WGS sequence"/>
</dbReference>
<evidence type="ECO:0000256" key="1">
    <source>
        <dbReference type="ARBA" id="ARBA00004496"/>
    </source>
</evidence>
<comment type="catalytic activity">
    <reaction evidence="12 13">
        <text>N(6)-[(R)-dihydrolipoyl]-L-lysyl-[protein] + NAD(+) = N(6)-[(R)-lipoyl]-L-lysyl-[protein] + NADH + H(+)</text>
        <dbReference type="Rhea" id="RHEA:15045"/>
        <dbReference type="Rhea" id="RHEA-COMP:10474"/>
        <dbReference type="Rhea" id="RHEA-COMP:10475"/>
        <dbReference type="ChEBI" id="CHEBI:15378"/>
        <dbReference type="ChEBI" id="CHEBI:57540"/>
        <dbReference type="ChEBI" id="CHEBI:57945"/>
        <dbReference type="ChEBI" id="CHEBI:83099"/>
        <dbReference type="ChEBI" id="CHEBI:83100"/>
        <dbReference type="EC" id="1.8.1.4"/>
    </reaction>
</comment>
<dbReference type="InterPro" id="IPR006258">
    <property type="entry name" value="Lipoamide_DH"/>
</dbReference>
<evidence type="ECO:0000259" key="15">
    <source>
        <dbReference type="Pfam" id="PF07992"/>
    </source>
</evidence>
<dbReference type="InterPro" id="IPR001100">
    <property type="entry name" value="Pyr_nuc-diS_OxRdtase"/>
</dbReference>
<keyword evidence="6 13" id="KW-0285">Flavoprotein</keyword>
<sequence>MSTHFDVLVLGAGPGGYVAAIRAAQLGKSVAVVEEKYWGGVCLNVGCIPSKALLRNAELAHVLNTEKDKFGITGDATMEYAPTHKRSRQVSEGIVKGVHFLMKKNKITEINGWGTLTGATSIDVAGEDGSTSSYTFDNLILATGATVRTVPGVELSDNVVTYEEQILTDELPSSIVIGGSGAIGVEFAYVMANFGVDVTIVEFLDRMVPTEDAAISKELAKHFKKLGVKVMTGTAVKGVEDTGSGVRVTVAPAAGGDEQVLEADKMLAAFGFAPRVQGYGLEAAGVELTERGAIAVDERGRTNVDGVYAIGDCTGKLMLAHVAEAMGVVAAETIADAETMPVDFDMIPRATYCQPQIASFGYSEEQAKEKGYDVKTAQFPFSANGKAMGLGDAVGFVKVVADAKYNEILGAHMIGPDVTELLPALTLAQKWDLTADEVARNVFAHPTLSEAVKEAVEGIAGHMINL</sequence>
<evidence type="ECO:0000256" key="3">
    <source>
        <dbReference type="ARBA" id="ARBA00012608"/>
    </source>
</evidence>
<protein>
    <recommendedName>
        <fullName evidence="4 13">Dihydrolipoyl dehydrogenase</fullName>
        <ecNumber evidence="3 13">1.8.1.4</ecNumber>
    </recommendedName>
</protein>
<proteinExistence type="inferred from homology"/>
<evidence type="ECO:0000256" key="7">
    <source>
        <dbReference type="ARBA" id="ARBA00022827"/>
    </source>
</evidence>
<dbReference type="PANTHER" id="PTHR22912:SF217">
    <property type="entry name" value="DIHYDROLIPOYL DEHYDROGENASE"/>
    <property type="match status" value="1"/>
</dbReference>
<comment type="subcellular location">
    <subcellularLocation>
        <location evidence="1">Cytoplasm</location>
    </subcellularLocation>
</comment>
<comment type="cofactor">
    <cofactor evidence="13">
        <name>FAD</name>
        <dbReference type="ChEBI" id="CHEBI:57692"/>
    </cofactor>
    <text evidence="13">Binds 1 FAD per subunit.</text>
</comment>
<comment type="miscellaneous">
    <text evidence="13">The active site is a redox-active disulfide bond.</text>
</comment>
<dbReference type="SUPFAM" id="SSF51905">
    <property type="entry name" value="FAD/NAD(P)-binding domain"/>
    <property type="match status" value="1"/>
</dbReference>
<accession>A0ABW4L6C4</accession>
<dbReference type="SUPFAM" id="SSF55424">
    <property type="entry name" value="FAD/NAD-linked reductases, dimerisation (C-terminal) domain"/>
    <property type="match status" value="1"/>
</dbReference>
<comment type="similarity">
    <text evidence="2 13">Belongs to the class-I pyridine nucleotide-disulfide oxidoreductase family.</text>
</comment>
<dbReference type="PRINTS" id="PR00368">
    <property type="entry name" value="FADPNR"/>
</dbReference>
<keyword evidence="5" id="KW-0963">Cytoplasm</keyword>
<dbReference type="Gene3D" id="3.30.390.30">
    <property type="match status" value="1"/>
</dbReference>
<feature type="domain" description="FAD/NAD(P)-binding" evidence="15">
    <location>
        <begin position="5"/>
        <end position="327"/>
    </location>
</feature>
<evidence type="ECO:0000259" key="14">
    <source>
        <dbReference type="Pfam" id="PF02852"/>
    </source>
</evidence>
<evidence type="ECO:0000313" key="16">
    <source>
        <dbReference type="EMBL" id="MFD1719003.1"/>
    </source>
</evidence>
<gene>
    <name evidence="16" type="primary">lpdA</name>
    <name evidence="16" type="ORF">ACFSE6_14240</name>
</gene>
<organism evidence="16 17">
    <name type="scientific">Georgenia deserti</name>
    <dbReference type="NCBI Taxonomy" id="2093781"/>
    <lineage>
        <taxon>Bacteria</taxon>
        <taxon>Bacillati</taxon>
        <taxon>Actinomycetota</taxon>
        <taxon>Actinomycetes</taxon>
        <taxon>Micrococcales</taxon>
        <taxon>Bogoriellaceae</taxon>
        <taxon>Georgenia</taxon>
    </lineage>
</organism>
<keyword evidence="17" id="KW-1185">Reference proteome</keyword>
<evidence type="ECO:0000256" key="11">
    <source>
        <dbReference type="ARBA" id="ARBA00023284"/>
    </source>
</evidence>
<dbReference type="EMBL" id="JBHUEE010000007">
    <property type="protein sequence ID" value="MFD1719003.1"/>
    <property type="molecule type" value="Genomic_DNA"/>
</dbReference>
<dbReference type="InterPro" id="IPR004099">
    <property type="entry name" value="Pyr_nucl-diS_OxRdtase_dimer"/>
</dbReference>
<evidence type="ECO:0000256" key="9">
    <source>
        <dbReference type="ARBA" id="ARBA00023027"/>
    </source>
</evidence>
<dbReference type="RefSeq" id="WP_388008408.1">
    <property type="nucleotide sequence ID" value="NZ_JBHUEE010000007.1"/>
</dbReference>
<evidence type="ECO:0000256" key="12">
    <source>
        <dbReference type="ARBA" id="ARBA00049187"/>
    </source>
</evidence>
<keyword evidence="8 13" id="KW-0560">Oxidoreductase</keyword>
<dbReference type="PIRSF" id="PIRSF000350">
    <property type="entry name" value="Mercury_reductase_MerA"/>
    <property type="match status" value="1"/>
</dbReference>
<comment type="caution">
    <text evidence="16">The sequence shown here is derived from an EMBL/GenBank/DDBJ whole genome shotgun (WGS) entry which is preliminary data.</text>
</comment>
<keyword evidence="9 13" id="KW-0520">NAD</keyword>
<evidence type="ECO:0000256" key="2">
    <source>
        <dbReference type="ARBA" id="ARBA00007532"/>
    </source>
</evidence>
<name>A0ABW4L6C4_9MICO</name>
<keyword evidence="7 13" id="KW-0274">FAD</keyword>
<dbReference type="PANTHER" id="PTHR22912">
    <property type="entry name" value="DISULFIDE OXIDOREDUCTASE"/>
    <property type="match status" value="1"/>
</dbReference>
<evidence type="ECO:0000256" key="6">
    <source>
        <dbReference type="ARBA" id="ARBA00022630"/>
    </source>
</evidence>
<dbReference type="InterPro" id="IPR023753">
    <property type="entry name" value="FAD/NAD-binding_dom"/>
</dbReference>
<dbReference type="InterPro" id="IPR016156">
    <property type="entry name" value="FAD/NAD-linked_Rdtase_dimer_sf"/>
</dbReference>
<dbReference type="PROSITE" id="PS00076">
    <property type="entry name" value="PYRIDINE_REDOX_1"/>
    <property type="match status" value="1"/>
</dbReference>
<evidence type="ECO:0000256" key="5">
    <source>
        <dbReference type="ARBA" id="ARBA00022490"/>
    </source>
</evidence>
<dbReference type="EC" id="1.8.1.4" evidence="3 13"/>
<dbReference type="PRINTS" id="PR00411">
    <property type="entry name" value="PNDRDTASEI"/>
</dbReference>
<dbReference type="NCBIfam" id="TIGR01350">
    <property type="entry name" value="lipoamide_DH"/>
    <property type="match status" value="1"/>
</dbReference>
<reference evidence="17" key="1">
    <citation type="journal article" date="2019" name="Int. J. Syst. Evol. Microbiol.">
        <title>The Global Catalogue of Microorganisms (GCM) 10K type strain sequencing project: providing services to taxonomists for standard genome sequencing and annotation.</title>
        <authorList>
            <consortium name="The Broad Institute Genomics Platform"/>
            <consortium name="The Broad Institute Genome Sequencing Center for Infectious Disease"/>
            <person name="Wu L."/>
            <person name="Ma J."/>
        </authorList>
    </citation>
    <scope>NUCLEOTIDE SEQUENCE [LARGE SCALE GENOMIC DNA]</scope>
    <source>
        <strain evidence="17">JCM 17130</strain>
    </source>
</reference>
<dbReference type="GO" id="GO:0004148">
    <property type="term" value="F:dihydrolipoyl dehydrogenase (NADH) activity"/>
    <property type="evidence" value="ECO:0007669"/>
    <property type="project" value="UniProtKB-EC"/>
</dbReference>
<evidence type="ECO:0000256" key="13">
    <source>
        <dbReference type="RuleBase" id="RU003692"/>
    </source>
</evidence>
<dbReference type="Gene3D" id="3.50.50.60">
    <property type="entry name" value="FAD/NAD(P)-binding domain"/>
    <property type="match status" value="2"/>
</dbReference>
<keyword evidence="10" id="KW-1015">Disulfide bond</keyword>
<dbReference type="Pfam" id="PF02852">
    <property type="entry name" value="Pyr_redox_dim"/>
    <property type="match status" value="1"/>
</dbReference>
<keyword evidence="11 13" id="KW-0676">Redox-active center</keyword>